<dbReference type="CDD" id="cd02869">
    <property type="entry name" value="PseudoU_synth_RluA_like"/>
    <property type="match status" value="1"/>
</dbReference>
<dbReference type="InterPro" id="IPR002942">
    <property type="entry name" value="S4_RNA-bd"/>
</dbReference>
<dbReference type="SUPFAM" id="SSF55120">
    <property type="entry name" value="Pseudouridine synthase"/>
    <property type="match status" value="1"/>
</dbReference>
<evidence type="ECO:0000256" key="8">
    <source>
        <dbReference type="NCBIfam" id="TIGR00152"/>
    </source>
</evidence>
<name>A0A7K3NM24_9BACT</name>
<dbReference type="PROSITE" id="PS51219">
    <property type="entry name" value="DPCK"/>
    <property type="match status" value="1"/>
</dbReference>
<keyword evidence="6" id="KW-0413">Isomerase</keyword>
<keyword evidence="14" id="KW-1185">Reference proteome</keyword>
<dbReference type="AlphaFoldDB" id="A0A7K3NM24"/>
<evidence type="ECO:0000256" key="6">
    <source>
        <dbReference type="ARBA" id="ARBA00023235"/>
    </source>
</evidence>
<evidence type="ECO:0000259" key="11">
    <source>
        <dbReference type="Pfam" id="PF00849"/>
    </source>
</evidence>
<dbReference type="SUPFAM" id="SSF52540">
    <property type="entry name" value="P-loop containing nucleoside triphosphate hydrolases"/>
    <property type="match status" value="1"/>
</dbReference>
<keyword evidence="7 13" id="KW-0418">Kinase</keyword>
<dbReference type="Gene3D" id="3.40.50.300">
    <property type="entry name" value="P-loop containing nucleotide triphosphate hydrolases"/>
    <property type="match status" value="1"/>
</dbReference>
<comment type="catalytic activity">
    <reaction evidence="7">
        <text>3'-dephospho-CoA + ATP = ADP + CoA + H(+)</text>
        <dbReference type="Rhea" id="RHEA:18245"/>
        <dbReference type="ChEBI" id="CHEBI:15378"/>
        <dbReference type="ChEBI" id="CHEBI:30616"/>
        <dbReference type="ChEBI" id="CHEBI:57287"/>
        <dbReference type="ChEBI" id="CHEBI:57328"/>
        <dbReference type="ChEBI" id="CHEBI:456216"/>
        <dbReference type="EC" id="2.7.1.24"/>
    </reaction>
</comment>
<dbReference type="GO" id="GO:0004140">
    <property type="term" value="F:dephospho-CoA kinase activity"/>
    <property type="evidence" value="ECO:0007669"/>
    <property type="project" value="UniProtKB-UniRule"/>
</dbReference>
<evidence type="ECO:0000256" key="5">
    <source>
        <dbReference type="ARBA" id="ARBA00022993"/>
    </source>
</evidence>
<evidence type="ECO:0000256" key="7">
    <source>
        <dbReference type="HAMAP-Rule" id="MF_00376"/>
    </source>
</evidence>
<comment type="similarity">
    <text evidence="2">Belongs to the pseudouridine synthase RluA family.</text>
</comment>
<dbReference type="HAMAP" id="MF_00376">
    <property type="entry name" value="Dephospho_CoA_kinase"/>
    <property type="match status" value="1"/>
</dbReference>
<feature type="active site" evidence="9">
    <location>
        <position position="148"/>
    </location>
</feature>
<dbReference type="Proteomes" id="UP000469724">
    <property type="component" value="Unassembled WGS sequence"/>
</dbReference>
<feature type="domain" description="Pseudouridine synthase RsuA/RluA-like" evidence="11">
    <location>
        <begin position="99"/>
        <end position="255"/>
    </location>
</feature>
<dbReference type="Pfam" id="PF00849">
    <property type="entry name" value="PseudoU_synth_2"/>
    <property type="match status" value="1"/>
</dbReference>
<sequence length="558" mass="59737">MDACVASGAPGGLEELSVAAAGAGRLDAVWQGHLGEGGPTRGRLQDWIKNGRATVDGQVCRKPGQRLRGGERLTLSPDAPVVGIRPESGELAVIFADAHLVVLDKPAGLTVHPAPGRTDGTLVHLLAHHFPDLADLGGLRPGIVHRLDKDTSGILVVARTEAARLSLTESFAERRVKKTYLALVHGVPDPGQGMVTLPIGRDPVSKVKMAVVRKGGRPAVSRYRTVWADPRGRAALVEVDIETGRTHQIRVHMAALGHPLLGDAVYGPAQAATFRREAGAAGRLCRRQMLHAWRLSFPHPQTETPMSFERRPPPDFWRMPLLLARRTQRVGVVGAPGSGKSTLMGFLEAAGCPVFSADAAVAALYAPGGAAVDLLTRRYGDRFLAASGREIDKDALRAAVVASESFRRELMDMVHPLVGHAHADFLAANRRARVAFAEAPLLFEAGWHQTGGFDVIVGVARDAPSREAALAARPGWTGETAARLEAGQWPEEKKLAHCHLVVDNTGDRASLRQRAGELLERLGRMRLASMRGMAADLAEAGYAPARLGRIAQGREGMR</sequence>
<dbReference type="GO" id="GO:0000455">
    <property type="term" value="P:enzyme-directed rRNA pseudouridine synthesis"/>
    <property type="evidence" value="ECO:0007669"/>
    <property type="project" value="UniProtKB-ARBA"/>
</dbReference>
<feature type="binding site" evidence="7">
    <location>
        <begin position="337"/>
        <end position="342"/>
    </location>
    <ligand>
        <name>ATP</name>
        <dbReference type="ChEBI" id="CHEBI:30616"/>
    </ligand>
</feature>
<dbReference type="GO" id="GO:0005524">
    <property type="term" value="F:ATP binding"/>
    <property type="evidence" value="ECO:0007669"/>
    <property type="project" value="UniProtKB-UniRule"/>
</dbReference>
<keyword evidence="7" id="KW-0963">Cytoplasm</keyword>
<dbReference type="InterPro" id="IPR020103">
    <property type="entry name" value="PsdUridine_synth_cat_dom_sf"/>
</dbReference>
<dbReference type="InterPro" id="IPR001977">
    <property type="entry name" value="Depp_CoAkinase"/>
</dbReference>
<dbReference type="PANTHER" id="PTHR21600">
    <property type="entry name" value="MITOCHONDRIAL RNA PSEUDOURIDINE SYNTHASE"/>
    <property type="match status" value="1"/>
</dbReference>
<evidence type="ECO:0000256" key="9">
    <source>
        <dbReference type="PIRSR" id="PIRSR606225-1"/>
    </source>
</evidence>
<dbReference type="PROSITE" id="PS01129">
    <property type="entry name" value="PSI_RLU"/>
    <property type="match status" value="1"/>
</dbReference>
<evidence type="ECO:0000256" key="2">
    <source>
        <dbReference type="ARBA" id="ARBA00010876"/>
    </source>
</evidence>
<accession>A0A7K3NM24</accession>
<dbReference type="Pfam" id="PF01479">
    <property type="entry name" value="S4"/>
    <property type="match status" value="1"/>
</dbReference>
<dbReference type="EMBL" id="JAAGRQ010000030">
    <property type="protein sequence ID" value="NDY56893.1"/>
    <property type="molecule type" value="Genomic_DNA"/>
</dbReference>
<dbReference type="NCBIfam" id="TIGR00152">
    <property type="entry name" value="dephospho-CoA kinase"/>
    <property type="match status" value="1"/>
</dbReference>
<dbReference type="UniPathway" id="UPA00241">
    <property type="reaction ID" value="UER00356"/>
</dbReference>
<comment type="pathway">
    <text evidence="7">Cofactor biosynthesis; coenzyme A biosynthesis; CoA from (R)-pantothenate: step 5/5.</text>
</comment>
<comment type="caution">
    <text evidence="13">The sequence shown here is derived from an EMBL/GenBank/DDBJ whole genome shotgun (WGS) entry which is preliminary data.</text>
</comment>
<dbReference type="PROSITE" id="PS50889">
    <property type="entry name" value="S4"/>
    <property type="match status" value="1"/>
</dbReference>
<organism evidence="13 14">
    <name type="scientific">Desulfolutivibrio sulfodismutans</name>
    <dbReference type="NCBI Taxonomy" id="63561"/>
    <lineage>
        <taxon>Bacteria</taxon>
        <taxon>Pseudomonadati</taxon>
        <taxon>Thermodesulfobacteriota</taxon>
        <taxon>Desulfovibrionia</taxon>
        <taxon>Desulfovibrionales</taxon>
        <taxon>Desulfovibrionaceae</taxon>
        <taxon>Desulfolutivibrio</taxon>
    </lineage>
</organism>
<dbReference type="InterPro" id="IPR050188">
    <property type="entry name" value="RluA_PseudoU_synthase"/>
</dbReference>
<gene>
    <name evidence="7 13" type="primary">coaE</name>
    <name evidence="13" type="ORF">G3N56_09080</name>
</gene>
<dbReference type="InterPro" id="IPR006224">
    <property type="entry name" value="PsdUridine_synth_RluA-like_CS"/>
</dbReference>
<reference evidence="13 14" key="1">
    <citation type="submission" date="2020-02" db="EMBL/GenBank/DDBJ databases">
        <title>Comparative genomics of sulfur disproportionating microorganisms.</title>
        <authorList>
            <person name="Ward L.M."/>
            <person name="Bertran E."/>
            <person name="Johnston D.T."/>
        </authorList>
    </citation>
    <scope>NUCLEOTIDE SEQUENCE [LARGE SCALE GENOMIC DNA]</scope>
    <source>
        <strain evidence="13 14">DSM 3696</strain>
    </source>
</reference>
<comment type="function">
    <text evidence="7">Catalyzes the phosphorylation of the 3'-hydroxyl group of dephosphocoenzyme A to form coenzyme A.</text>
</comment>
<dbReference type="GO" id="GO:0120159">
    <property type="term" value="F:rRNA pseudouridine synthase activity"/>
    <property type="evidence" value="ECO:0007669"/>
    <property type="project" value="UniProtKB-ARBA"/>
</dbReference>
<dbReference type="RefSeq" id="WP_163301937.1">
    <property type="nucleotide sequence ID" value="NZ_JAAGRQ010000030.1"/>
</dbReference>
<dbReference type="EC" id="2.7.1.24" evidence="7 8"/>
<evidence type="ECO:0000256" key="3">
    <source>
        <dbReference type="ARBA" id="ARBA00022741"/>
    </source>
</evidence>
<dbReference type="CDD" id="cd00165">
    <property type="entry name" value="S4"/>
    <property type="match status" value="1"/>
</dbReference>
<dbReference type="InterPro" id="IPR027417">
    <property type="entry name" value="P-loop_NTPase"/>
</dbReference>
<dbReference type="NCBIfam" id="TIGR00005">
    <property type="entry name" value="rluA_subfam"/>
    <property type="match status" value="1"/>
</dbReference>
<dbReference type="Gene3D" id="3.30.2350.10">
    <property type="entry name" value="Pseudouridine synthase"/>
    <property type="match status" value="1"/>
</dbReference>
<keyword evidence="5 7" id="KW-0173">Coenzyme A biosynthesis</keyword>
<dbReference type="GO" id="GO:0005737">
    <property type="term" value="C:cytoplasm"/>
    <property type="evidence" value="ECO:0007669"/>
    <property type="project" value="UniProtKB-SubCell"/>
</dbReference>
<keyword evidence="4 7" id="KW-0067">ATP-binding</keyword>
<proteinExistence type="inferred from homology"/>
<dbReference type="GO" id="GO:0003723">
    <property type="term" value="F:RNA binding"/>
    <property type="evidence" value="ECO:0007669"/>
    <property type="project" value="UniProtKB-KW"/>
</dbReference>
<keyword evidence="3 7" id="KW-0547">Nucleotide-binding</keyword>
<evidence type="ECO:0000256" key="10">
    <source>
        <dbReference type="PROSITE-ProRule" id="PRU00182"/>
    </source>
</evidence>
<protein>
    <recommendedName>
        <fullName evidence="7 8">Dephospho-CoA kinase</fullName>
        <ecNumber evidence="7 8">2.7.1.24</ecNumber>
    </recommendedName>
    <alternativeName>
        <fullName evidence="7">Dephosphocoenzyme A kinase</fullName>
    </alternativeName>
</protein>
<evidence type="ECO:0000259" key="12">
    <source>
        <dbReference type="Pfam" id="PF01479"/>
    </source>
</evidence>
<dbReference type="InterPro" id="IPR006145">
    <property type="entry name" value="PsdUridine_synth_RsuA/RluA"/>
</dbReference>
<feature type="domain" description="RNA-binding S4" evidence="12">
    <location>
        <begin position="38"/>
        <end position="72"/>
    </location>
</feature>
<evidence type="ECO:0000313" key="14">
    <source>
        <dbReference type="Proteomes" id="UP000469724"/>
    </source>
</evidence>
<keyword evidence="10" id="KW-0694">RNA-binding</keyword>
<evidence type="ECO:0000256" key="1">
    <source>
        <dbReference type="ARBA" id="ARBA00009018"/>
    </source>
</evidence>
<dbReference type="CDD" id="cd02022">
    <property type="entry name" value="DPCK"/>
    <property type="match status" value="1"/>
</dbReference>
<dbReference type="PANTHER" id="PTHR21600:SF87">
    <property type="entry name" value="RNA PSEUDOURIDYLATE SYNTHASE DOMAIN-CONTAINING PROTEIN 1"/>
    <property type="match status" value="1"/>
</dbReference>
<comment type="similarity">
    <text evidence="1 7">Belongs to the CoaE family.</text>
</comment>
<dbReference type="InterPro" id="IPR036986">
    <property type="entry name" value="S4_RNA-bd_sf"/>
</dbReference>
<evidence type="ECO:0000313" key="13">
    <source>
        <dbReference type="EMBL" id="NDY56893.1"/>
    </source>
</evidence>
<dbReference type="Gene3D" id="3.10.290.10">
    <property type="entry name" value="RNA-binding S4 domain"/>
    <property type="match status" value="1"/>
</dbReference>
<dbReference type="GO" id="GO:0015937">
    <property type="term" value="P:coenzyme A biosynthetic process"/>
    <property type="evidence" value="ECO:0007669"/>
    <property type="project" value="UniProtKB-UniRule"/>
</dbReference>
<dbReference type="InterPro" id="IPR006225">
    <property type="entry name" value="PsdUridine_synth_RluC/D"/>
</dbReference>
<comment type="subcellular location">
    <subcellularLocation>
        <location evidence="7">Cytoplasm</location>
    </subcellularLocation>
</comment>
<dbReference type="SUPFAM" id="SSF55174">
    <property type="entry name" value="Alpha-L RNA-binding motif"/>
    <property type="match status" value="1"/>
</dbReference>
<evidence type="ECO:0000256" key="4">
    <source>
        <dbReference type="ARBA" id="ARBA00022840"/>
    </source>
</evidence>
<keyword evidence="7 13" id="KW-0808">Transferase</keyword>
<dbReference type="Pfam" id="PF01121">
    <property type="entry name" value="CoaE"/>
    <property type="match status" value="1"/>
</dbReference>